<keyword evidence="4" id="KW-1185">Reference proteome</keyword>
<dbReference type="Proteomes" id="UP000014760">
    <property type="component" value="Unassembled WGS sequence"/>
</dbReference>
<proteinExistence type="predicted"/>
<sequence>METTLALTFGLLLLLVVTLALNASETPLRLKDGQFGPGTVNADENAPCLIFGAQRGILTSTIPALGLIPHPKIALGRPQYSFPNSTVVLKRNVTCDGASPLTNVYPSETWSCRDMRIDGYRMRYWYRTGTDQPCTDAPPKFDANMTYRNNDESGLCRELLKANNIVKPLSVAYVHDPSCSHSVQQRIILEKNLKKGHLNWKVVGAGPGYMRTLRCMVKG</sequence>
<gene>
    <name evidence="2" type="ORF">CAPTEDRAFT_223673</name>
</gene>
<reference evidence="3" key="3">
    <citation type="submission" date="2015-06" db="UniProtKB">
        <authorList>
            <consortium name="EnsemblMetazoa"/>
        </authorList>
    </citation>
    <scope>IDENTIFICATION</scope>
</reference>
<evidence type="ECO:0000313" key="4">
    <source>
        <dbReference type="Proteomes" id="UP000014760"/>
    </source>
</evidence>
<reference evidence="2 4" key="2">
    <citation type="journal article" date="2013" name="Nature">
        <title>Insights into bilaterian evolution from three spiralian genomes.</title>
        <authorList>
            <person name="Simakov O."/>
            <person name="Marletaz F."/>
            <person name="Cho S.J."/>
            <person name="Edsinger-Gonzales E."/>
            <person name="Havlak P."/>
            <person name="Hellsten U."/>
            <person name="Kuo D.H."/>
            <person name="Larsson T."/>
            <person name="Lv J."/>
            <person name="Arendt D."/>
            <person name="Savage R."/>
            <person name="Osoegawa K."/>
            <person name="de Jong P."/>
            <person name="Grimwood J."/>
            <person name="Chapman J.A."/>
            <person name="Shapiro H."/>
            <person name="Aerts A."/>
            <person name="Otillar R.P."/>
            <person name="Terry A.Y."/>
            <person name="Boore J.L."/>
            <person name="Grigoriev I.V."/>
            <person name="Lindberg D.R."/>
            <person name="Seaver E.C."/>
            <person name="Weisblat D.A."/>
            <person name="Putnam N.H."/>
            <person name="Rokhsar D.S."/>
        </authorList>
    </citation>
    <scope>NUCLEOTIDE SEQUENCE</scope>
    <source>
        <strain evidence="2 4">I ESC-2004</strain>
    </source>
</reference>
<accession>R7V1C3</accession>
<reference evidence="4" key="1">
    <citation type="submission" date="2012-12" db="EMBL/GenBank/DDBJ databases">
        <authorList>
            <person name="Hellsten U."/>
            <person name="Grimwood J."/>
            <person name="Chapman J.A."/>
            <person name="Shapiro H."/>
            <person name="Aerts A."/>
            <person name="Otillar R.P."/>
            <person name="Terry A.Y."/>
            <person name="Boore J.L."/>
            <person name="Simakov O."/>
            <person name="Marletaz F."/>
            <person name="Cho S.-J."/>
            <person name="Edsinger-Gonzales E."/>
            <person name="Havlak P."/>
            <person name="Kuo D.-H."/>
            <person name="Larsson T."/>
            <person name="Lv J."/>
            <person name="Arendt D."/>
            <person name="Savage R."/>
            <person name="Osoegawa K."/>
            <person name="de Jong P."/>
            <person name="Lindberg D.R."/>
            <person name="Seaver E.C."/>
            <person name="Weisblat D.A."/>
            <person name="Putnam N.H."/>
            <person name="Grigoriev I.V."/>
            <person name="Rokhsar D.S."/>
        </authorList>
    </citation>
    <scope>NUCLEOTIDE SEQUENCE</scope>
    <source>
        <strain evidence="4">I ESC-2004</strain>
    </source>
</reference>
<dbReference type="HOGENOM" id="CLU_1262602_0_0_1"/>
<dbReference type="EMBL" id="AMQN01000995">
    <property type="status" value="NOT_ANNOTATED_CDS"/>
    <property type="molecule type" value="Genomic_DNA"/>
</dbReference>
<dbReference type="EnsemblMetazoa" id="CapteT223673">
    <property type="protein sequence ID" value="CapteP223673"/>
    <property type="gene ID" value="CapteG223673"/>
</dbReference>
<protein>
    <submittedName>
        <fullName evidence="2 3">Uncharacterized protein</fullName>
    </submittedName>
</protein>
<evidence type="ECO:0000313" key="3">
    <source>
        <dbReference type="EnsemblMetazoa" id="CapteP223673"/>
    </source>
</evidence>
<dbReference type="AlphaFoldDB" id="R7V1C3"/>
<keyword evidence="1" id="KW-0732">Signal</keyword>
<dbReference type="EMBL" id="KB298217">
    <property type="protein sequence ID" value="ELU09491.1"/>
    <property type="molecule type" value="Genomic_DNA"/>
</dbReference>
<feature type="signal peptide" evidence="1">
    <location>
        <begin position="1"/>
        <end position="20"/>
    </location>
</feature>
<evidence type="ECO:0000256" key="1">
    <source>
        <dbReference type="SAM" id="SignalP"/>
    </source>
</evidence>
<name>R7V1C3_CAPTE</name>
<organism evidence="2">
    <name type="scientific">Capitella teleta</name>
    <name type="common">Polychaete worm</name>
    <dbReference type="NCBI Taxonomy" id="283909"/>
    <lineage>
        <taxon>Eukaryota</taxon>
        <taxon>Metazoa</taxon>
        <taxon>Spiralia</taxon>
        <taxon>Lophotrochozoa</taxon>
        <taxon>Annelida</taxon>
        <taxon>Polychaeta</taxon>
        <taxon>Sedentaria</taxon>
        <taxon>Scolecida</taxon>
        <taxon>Capitellidae</taxon>
        <taxon>Capitella</taxon>
    </lineage>
</organism>
<evidence type="ECO:0000313" key="2">
    <source>
        <dbReference type="EMBL" id="ELU09491.1"/>
    </source>
</evidence>
<dbReference type="OMA" id="HEFAQLC"/>
<feature type="chain" id="PRO_5008788597" evidence="1">
    <location>
        <begin position="21"/>
        <end position="219"/>
    </location>
</feature>
<dbReference type="OrthoDB" id="6105033at2759"/>